<organism evidence="11 12">
    <name type="scientific">Tegillarca granosa</name>
    <name type="common">Malaysian cockle</name>
    <name type="synonym">Anadara granosa</name>
    <dbReference type="NCBI Taxonomy" id="220873"/>
    <lineage>
        <taxon>Eukaryota</taxon>
        <taxon>Metazoa</taxon>
        <taxon>Spiralia</taxon>
        <taxon>Lophotrochozoa</taxon>
        <taxon>Mollusca</taxon>
        <taxon>Bivalvia</taxon>
        <taxon>Autobranchia</taxon>
        <taxon>Pteriomorphia</taxon>
        <taxon>Arcoida</taxon>
        <taxon>Arcoidea</taxon>
        <taxon>Arcidae</taxon>
        <taxon>Tegillarca</taxon>
    </lineage>
</organism>
<comment type="catalytic activity">
    <reaction evidence="2 9">
        <text>UDP-alpha-D-glucose = UDP-alpha-D-galactose</text>
        <dbReference type="Rhea" id="RHEA:22168"/>
        <dbReference type="ChEBI" id="CHEBI:58885"/>
        <dbReference type="ChEBI" id="CHEBI:66914"/>
        <dbReference type="EC" id="5.1.3.2"/>
    </reaction>
</comment>
<evidence type="ECO:0000256" key="2">
    <source>
        <dbReference type="ARBA" id="ARBA00000083"/>
    </source>
</evidence>
<dbReference type="PRINTS" id="PR01713">
    <property type="entry name" value="NUCEPIMERASE"/>
</dbReference>
<evidence type="ECO:0000256" key="5">
    <source>
        <dbReference type="ARBA" id="ARBA00004947"/>
    </source>
</evidence>
<evidence type="ECO:0000256" key="7">
    <source>
        <dbReference type="ARBA" id="ARBA00023144"/>
    </source>
</evidence>
<accession>A0ABQ9F385</accession>
<evidence type="ECO:0000313" key="12">
    <source>
        <dbReference type="Proteomes" id="UP001217089"/>
    </source>
</evidence>
<dbReference type="Gene3D" id="3.90.25.10">
    <property type="entry name" value="UDP-galactose 4-epimerase, domain 1"/>
    <property type="match status" value="1"/>
</dbReference>
<gene>
    <name evidence="11" type="ORF">KUTeg_010591</name>
</gene>
<evidence type="ECO:0000313" key="11">
    <source>
        <dbReference type="EMBL" id="KAJ8311858.1"/>
    </source>
</evidence>
<dbReference type="NCBIfam" id="TIGR01179">
    <property type="entry name" value="galE"/>
    <property type="match status" value="1"/>
</dbReference>
<keyword evidence="8 9" id="KW-0413">Isomerase</keyword>
<protein>
    <recommendedName>
        <fullName evidence="9">UDP-glucose 4-epimerase</fullName>
        <ecNumber evidence="9">5.1.3.2</ecNumber>
    </recommendedName>
</protein>
<comment type="function">
    <text evidence="4">Catalyzes two distinct but analogous reactions: the reversible epimerization of UDP-glucose to UDP-galactose and the reversible epimerization of UDP-N-acetylglucosamine to UDP-N-acetylgalactosamine. The reaction with UDP-Gal plays a critical role in the Leloir pathway of galactose catabolism in which galactose is converted to the glycolytic intermediate glucose 6-phosphate. It contributes to the catabolism of dietary galactose and enables the endogenous biosynthesis of both UDP-Gal and UDP-GalNAc when exogenous sources are limited. Both UDP-sugar interconversions are important in the synthesis of glycoproteins and glycolipids.</text>
</comment>
<sequence length="357" mass="40116">MKKTILVTGGMGYIGSHTVVELLKASSRGNRYEVYSIDNFLNSRIITKRRLEKLTHKEINNFNIDLTNLTRLENTLQKLPPIHAVIHFAALKSVEESVEKPLTYYHNNITSITNLLQCVKSFTIPYFIYSSSCSIYGNLQAKDLPVREDTPPQPTASPYGHTKLIGEEIIKSFASTHPVHSVSLRYFNPAGADPSGIIGEDPGQIVRNLVNVITQAGLYRKPLQVYGNDYPTRDGSCIRDYIHVNDIARAHLDALVYLENLSSKKNSARKRRGVSGHYEAFNLGTGKGVSVLEMISTFEEITGVKLKIKYAPRRSGDVVSIYSDSTKAKKLLKWAPQHSLTDMLKSAWAWEQFRDKN</sequence>
<comment type="subunit">
    <text evidence="9">Homodimer.</text>
</comment>
<evidence type="ECO:0000256" key="3">
    <source>
        <dbReference type="ARBA" id="ARBA00001911"/>
    </source>
</evidence>
<keyword evidence="6 9" id="KW-0520">NAD</keyword>
<evidence type="ECO:0000256" key="9">
    <source>
        <dbReference type="RuleBase" id="RU366046"/>
    </source>
</evidence>
<proteinExistence type="inferred from homology"/>
<dbReference type="InterPro" id="IPR016040">
    <property type="entry name" value="NAD(P)-bd_dom"/>
</dbReference>
<dbReference type="PANTHER" id="PTHR43725">
    <property type="entry name" value="UDP-GLUCOSE 4-EPIMERASE"/>
    <property type="match status" value="1"/>
</dbReference>
<dbReference type="Proteomes" id="UP001217089">
    <property type="component" value="Unassembled WGS sequence"/>
</dbReference>
<dbReference type="SUPFAM" id="SSF51735">
    <property type="entry name" value="NAD(P)-binding Rossmann-fold domains"/>
    <property type="match status" value="1"/>
</dbReference>
<feature type="domain" description="NAD(P)-binding" evidence="10">
    <location>
        <begin position="6"/>
        <end position="345"/>
    </location>
</feature>
<keyword evidence="7" id="KW-0299">Galactose metabolism</keyword>
<evidence type="ECO:0000256" key="6">
    <source>
        <dbReference type="ARBA" id="ARBA00023027"/>
    </source>
</evidence>
<evidence type="ECO:0000256" key="1">
    <source>
        <dbReference type="ARBA" id="ARBA00000014"/>
    </source>
</evidence>
<name>A0ABQ9F385_TEGGR</name>
<keyword evidence="12" id="KW-1185">Reference proteome</keyword>
<dbReference type="EC" id="5.1.3.2" evidence="9"/>
<comment type="catalytic activity">
    <reaction evidence="1">
        <text>UDP-N-acetyl-alpha-D-glucosamine = UDP-N-acetyl-alpha-D-galactosamine</text>
        <dbReference type="Rhea" id="RHEA:20517"/>
        <dbReference type="ChEBI" id="CHEBI:57705"/>
        <dbReference type="ChEBI" id="CHEBI:67138"/>
        <dbReference type="EC" id="5.1.3.7"/>
    </reaction>
</comment>
<dbReference type="InterPro" id="IPR036291">
    <property type="entry name" value="NAD(P)-bd_dom_sf"/>
</dbReference>
<reference evidence="11 12" key="1">
    <citation type="submission" date="2022-12" db="EMBL/GenBank/DDBJ databases">
        <title>Chromosome-level genome of Tegillarca granosa.</title>
        <authorList>
            <person name="Kim J."/>
        </authorList>
    </citation>
    <scope>NUCLEOTIDE SEQUENCE [LARGE SCALE GENOMIC DNA]</scope>
    <source>
        <strain evidence="11">Teg-2019</strain>
        <tissue evidence="11">Adductor muscle</tissue>
    </source>
</reference>
<dbReference type="PANTHER" id="PTHR43725:SF47">
    <property type="entry name" value="UDP-GLUCOSE 4-EPIMERASE"/>
    <property type="match status" value="1"/>
</dbReference>
<evidence type="ECO:0000256" key="4">
    <source>
        <dbReference type="ARBA" id="ARBA00002760"/>
    </source>
</evidence>
<comment type="pathway">
    <text evidence="5 9">Carbohydrate metabolism; galactose metabolism.</text>
</comment>
<dbReference type="CDD" id="cd05247">
    <property type="entry name" value="UDP_G4E_1_SDR_e"/>
    <property type="match status" value="1"/>
</dbReference>
<keyword evidence="9" id="KW-0119">Carbohydrate metabolism</keyword>
<evidence type="ECO:0000256" key="8">
    <source>
        <dbReference type="ARBA" id="ARBA00023235"/>
    </source>
</evidence>
<comment type="caution">
    <text evidence="11">The sequence shown here is derived from an EMBL/GenBank/DDBJ whole genome shotgun (WGS) entry which is preliminary data.</text>
</comment>
<evidence type="ECO:0000259" key="10">
    <source>
        <dbReference type="Pfam" id="PF16363"/>
    </source>
</evidence>
<dbReference type="Gene3D" id="3.40.50.720">
    <property type="entry name" value="NAD(P)-binding Rossmann-like Domain"/>
    <property type="match status" value="1"/>
</dbReference>
<comment type="similarity">
    <text evidence="9">Belongs to the NAD(P)-dependent epimerase/dehydratase family.</text>
</comment>
<dbReference type="InterPro" id="IPR005886">
    <property type="entry name" value="UDP_G4E"/>
</dbReference>
<dbReference type="EMBL" id="JARBDR010000472">
    <property type="protein sequence ID" value="KAJ8311858.1"/>
    <property type="molecule type" value="Genomic_DNA"/>
</dbReference>
<comment type="cofactor">
    <cofactor evidence="3 9">
        <name>NAD(+)</name>
        <dbReference type="ChEBI" id="CHEBI:57540"/>
    </cofactor>
</comment>
<dbReference type="Pfam" id="PF16363">
    <property type="entry name" value="GDP_Man_Dehyd"/>
    <property type="match status" value="1"/>
</dbReference>